<evidence type="ECO:0000256" key="2">
    <source>
        <dbReference type="ARBA" id="ARBA00022475"/>
    </source>
</evidence>
<evidence type="ECO:0000313" key="9">
    <source>
        <dbReference type="Proteomes" id="UP000320791"/>
    </source>
</evidence>
<feature type="transmembrane region" description="Helical" evidence="6">
    <location>
        <begin position="287"/>
        <end position="307"/>
    </location>
</feature>
<feature type="transmembrane region" description="Helical" evidence="6">
    <location>
        <begin position="71"/>
        <end position="92"/>
    </location>
</feature>
<protein>
    <submittedName>
        <fullName evidence="8">Copper resistance protein</fullName>
    </submittedName>
</protein>
<evidence type="ECO:0000256" key="1">
    <source>
        <dbReference type="ARBA" id="ARBA00004651"/>
    </source>
</evidence>
<keyword evidence="2" id="KW-1003">Cell membrane</keyword>
<dbReference type="Pfam" id="PF05425">
    <property type="entry name" value="CopD"/>
    <property type="match status" value="1"/>
</dbReference>
<feature type="transmembrane region" description="Helical" evidence="6">
    <location>
        <begin position="188"/>
        <end position="207"/>
    </location>
</feature>
<dbReference type="AlphaFoldDB" id="A0A5C5UMC1"/>
<dbReference type="InterPro" id="IPR019108">
    <property type="entry name" value="Caa3_assmbl_CtaG-rel"/>
</dbReference>
<feature type="transmembrane region" description="Helical" evidence="6">
    <location>
        <begin position="153"/>
        <end position="176"/>
    </location>
</feature>
<dbReference type="GO" id="GO:0005886">
    <property type="term" value="C:plasma membrane"/>
    <property type="evidence" value="ECO:0007669"/>
    <property type="project" value="UniProtKB-SubCell"/>
</dbReference>
<evidence type="ECO:0000256" key="6">
    <source>
        <dbReference type="SAM" id="Phobius"/>
    </source>
</evidence>
<feature type="transmembrane region" description="Helical" evidence="6">
    <location>
        <begin position="451"/>
        <end position="474"/>
    </location>
</feature>
<dbReference type="RefSeq" id="WP_146324110.1">
    <property type="nucleotide sequence ID" value="NZ_BAABLR010000074.1"/>
</dbReference>
<dbReference type="OrthoDB" id="5241646at2"/>
<keyword evidence="5 6" id="KW-0472">Membrane</keyword>
<dbReference type="PANTHER" id="PTHR34820:SF4">
    <property type="entry name" value="INNER MEMBRANE PROTEIN YEBZ"/>
    <property type="match status" value="1"/>
</dbReference>
<proteinExistence type="predicted"/>
<feature type="transmembrane region" description="Helical" evidence="6">
    <location>
        <begin position="24"/>
        <end position="43"/>
    </location>
</feature>
<feature type="domain" description="Copper resistance protein D" evidence="7">
    <location>
        <begin position="249"/>
        <end position="344"/>
    </location>
</feature>
<feature type="transmembrane region" description="Helical" evidence="6">
    <location>
        <begin position="113"/>
        <end position="133"/>
    </location>
</feature>
<feature type="transmembrane region" description="Helical" evidence="6">
    <location>
        <begin position="327"/>
        <end position="345"/>
    </location>
</feature>
<evidence type="ECO:0000256" key="5">
    <source>
        <dbReference type="ARBA" id="ARBA00023136"/>
    </source>
</evidence>
<feature type="transmembrane region" description="Helical" evidence="6">
    <location>
        <begin position="569"/>
        <end position="591"/>
    </location>
</feature>
<dbReference type="GO" id="GO:0006825">
    <property type="term" value="P:copper ion transport"/>
    <property type="evidence" value="ECO:0007669"/>
    <property type="project" value="InterPro"/>
</dbReference>
<dbReference type="Proteomes" id="UP000320791">
    <property type="component" value="Unassembled WGS sequence"/>
</dbReference>
<comment type="caution">
    <text evidence="8">The sequence shown here is derived from an EMBL/GenBank/DDBJ whole genome shotgun (WGS) entry which is preliminary data.</text>
</comment>
<feature type="transmembrane region" description="Helical" evidence="6">
    <location>
        <begin position="257"/>
        <end position="275"/>
    </location>
</feature>
<evidence type="ECO:0000259" key="7">
    <source>
        <dbReference type="Pfam" id="PF05425"/>
    </source>
</evidence>
<feature type="transmembrane region" description="Helical" evidence="6">
    <location>
        <begin position="417"/>
        <end position="439"/>
    </location>
</feature>
<dbReference type="Pfam" id="PF09678">
    <property type="entry name" value="Caa3_CtaG"/>
    <property type="match status" value="1"/>
</dbReference>
<keyword evidence="3 6" id="KW-0812">Transmembrane</keyword>
<comment type="subcellular location">
    <subcellularLocation>
        <location evidence="1">Cell membrane</location>
        <topology evidence="1">Multi-pass membrane protein</topology>
    </subcellularLocation>
</comment>
<feature type="transmembrane region" description="Helical" evidence="6">
    <location>
        <begin position="530"/>
        <end position="549"/>
    </location>
</feature>
<sequence length="678" mass="74527">MSNVAVDTPAVSAASKRGRVRASWPLYVLFFFVAGVVGAWISWRFLGASLAALGIPDPGVLTTVGLPLLRAGGWVLAALSTGSFLLAGFLVSPRSDELRTAELSVDGAIASRTGAISALFLAAIAFLMVPMYLSDVSGESLLQAAKMENWAIAINQVSTSLAWLWVGILAAATGVTGVFSRRWIMQPVLFFGSVIMIVPLGLEGHSATGGDHDYGTNSYLWHLLFTVLWLGGLMALIAHGRRRGLELRQAVSRYSKIALVSVLVMSISGLINAGIRIEFSDWFTTDYGWLITAKFIGVLVLAAFGFAHRVWAIPKLDERPQLFRQVAVVEVLVMAAICGVAVSLGRTPPPPPREPDLNTMDIQLGYKLFVEPTIWNVWTMWRFDIVFGTLAILLAAAYLWGVWRLRSRGEHWAWGRTAWFLTGCLMLLVTMCSGIGMNMPATFSMHMVGHMILSMGVPVFWVLGGPLTLWLAALEPGEPGHPGPREWLEVAIDNPVVRFCTHPAVNTIQFLVIFYILYLTPLYDVAVTEHAGHLGMNVIFIWSGCMYYWELIGIDPLPGRGGPMGRLAWLSGSLPFHMWFGVTLMQMQTILAEDFYATLGLPWEMNLLHDQNVGGGIAWASGQFPLVIVFGALLVAWYRDDRRQMRTYDEHADATGDEEMEAYNAMLAQMNAGGDRIN</sequence>
<feature type="transmembrane region" description="Helical" evidence="6">
    <location>
        <begin position="495"/>
        <end position="518"/>
    </location>
</feature>
<reference evidence="8 9" key="1">
    <citation type="submission" date="2019-08" db="EMBL/GenBank/DDBJ databases">
        <authorList>
            <person name="Lei W."/>
        </authorList>
    </citation>
    <scope>NUCLEOTIDE SEQUENCE [LARGE SCALE GENOMIC DNA]</scope>
    <source>
        <strain evidence="8 9">CCUG 58627</strain>
    </source>
</reference>
<dbReference type="EMBL" id="VOHM01000009">
    <property type="protein sequence ID" value="TWT26495.1"/>
    <property type="molecule type" value="Genomic_DNA"/>
</dbReference>
<name>A0A5C5UMC1_9CORY</name>
<gene>
    <name evidence="8" type="ORF">FRX94_05395</name>
</gene>
<evidence type="ECO:0000313" key="8">
    <source>
        <dbReference type="EMBL" id="TWT26495.1"/>
    </source>
</evidence>
<feature type="transmembrane region" description="Helical" evidence="6">
    <location>
        <begin position="617"/>
        <end position="638"/>
    </location>
</feature>
<keyword evidence="9" id="KW-1185">Reference proteome</keyword>
<accession>A0A5C5UMC1</accession>
<evidence type="ECO:0000256" key="3">
    <source>
        <dbReference type="ARBA" id="ARBA00022692"/>
    </source>
</evidence>
<feature type="transmembrane region" description="Helical" evidence="6">
    <location>
        <begin position="219"/>
        <end position="237"/>
    </location>
</feature>
<keyword evidence="4 6" id="KW-1133">Transmembrane helix</keyword>
<organism evidence="8 9">
    <name type="scientific">Corynebacterium canis</name>
    <dbReference type="NCBI Taxonomy" id="679663"/>
    <lineage>
        <taxon>Bacteria</taxon>
        <taxon>Bacillati</taxon>
        <taxon>Actinomycetota</taxon>
        <taxon>Actinomycetes</taxon>
        <taxon>Mycobacteriales</taxon>
        <taxon>Corynebacteriaceae</taxon>
        <taxon>Corynebacterium</taxon>
    </lineage>
</organism>
<evidence type="ECO:0000256" key="4">
    <source>
        <dbReference type="ARBA" id="ARBA00022989"/>
    </source>
</evidence>
<dbReference type="InterPro" id="IPR032694">
    <property type="entry name" value="CopC/D"/>
</dbReference>
<dbReference type="PANTHER" id="PTHR34820">
    <property type="entry name" value="INNER MEMBRANE PROTEIN YEBZ"/>
    <property type="match status" value="1"/>
</dbReference>
<dbReference type="InterPro" id="IPR008457">
    <property type="entry name" value="Cu-R_CopD_dom"/>
</dbReference>
<feature type="transmembrane region" description="Helical" evidence="6">
    <location>
        <begin position="385"/>
        <end position="405"/>
    </location>
</feature>